<comment type="cofactor">
    <cofactor evidence="1">
        <name>FAD</name>
        <dbReference type="ChEBI" id="CHEBI:57692"/>
    </cofactor>
</comment>
<evidence type="ECO:0000256" key="2">
    <source>
        <dbReference type="ARBA" id="ARBA00005466"/>
    </source>
</evidence>
<keyword evidence="3" id="KW-0285">Flavoprotein</keyword>
<dbReference type="PANTHER" id="PTHR42973:SF39">
    <property type="entry name" value="FAD-BINDING PCMH-TYPE DOMAIN-CONTAINING PROTEIN"/>
    <property type="match status" value="1"/>
</dbReference>
<dbReference type="Proteomes" id="UP000807353">
    <property type="component" value="Unassembled WGS sequence"/>
</dbReference>
<dbReference type="AlphaFoldDB" id="A0A9P5Y3G7"/>
<organism evidence="7 8">
    <name type="scientific">Collybia nuda</name>
    <dbReference type="NCBI Taxonomy" id="64659"/>
    <lineage>
        <taxon>Eukaryota</taxon>
        <taxon>Fungi</taxon>
        <taxon>Dikarya</taxon>
        <taxon>Basidiomycota</taxon>
        <taxon>Agaricomycotina</taxon>
        <taxon>Agaricomycetes</taxon>
        <taxon>Agaricomycetidae</taxon>
        <taxon>Agaricales</taxon>
        <taxon>Tricholomatineae</taxon>
        <taxon>Clitocybaceae</taxon>
        <taxon>Collybia</taxon>
    </lineage>
</organism>
<reference evidence="7" key="1">
    <citation type="submission" date="2020-11" db="EMBL/GenBank/DDBJ databases">
        <authorList>
            <consortium name="DOE Joint Genome Institute"/>
            <person name="Ahrendt S."/>
            <person name="Riley R."/>
            <person name="Andreopoulos W."/>
            <person name="Labutti K."/>
            <person name="Pangilinan J."/>
            <person name="Ruiz-Duenas F.J."/>
            <person name="Barrasa J.M."/>
            <person name="Sanchez-Garcia M."/>
            <person name="Camarero S."/>
            <person name="Miyauchi S."/>
            <person name="Serrano A."/>
            <person name="Linde D."/>
            <person name="Babiker R."/>
            <person name="Drula E."/>
            <person name="Ayuso-Fernandez I."/>
            <person name="Pacheco R."/>
            <person name="Padilla G."/>
            <person name="Ferreira P."/>
            <person name="Barriuso J."/>
            <person name="Kellner H."/>
            <person name="Castanera R."/>
            <person name="Alfaro M."/>
            <person name="Ramirez L."/>
            <person name="Pisabarro A.G."/>
            <person name="Kuo A."/>
            <person name="Tritt A."/>
            <person name="Lipzen A."/>
            <person name="He G."/>
            <person name="Yan M."/>
            <person name="Ng V."/>
            <person name="Cullen D."/>
            <person name="Martin F."/>
            <person name="Rosso M.-N."/>
            <person name="Henrissat B."/>
            <person name="Hibbett D."/>
            <person name="Martinez A.T."/>
            <person name="Grigoriev I.V."/>
        </authorList>
    </citation>
    <scope>NUCLEOTIDE SEQUENCE</scope>
    <source>
        <strain evidence="7">CBS 247.69</strain>
    </source>
</reference>
<dbReference type="InterPro" id="IPR050416">
    <property type="entry name" value="FAD-linked_Oxidoreductase"/>
</dbReference>
<dbReference type="InterPro" id="IPR016169">
    <property type="entry name" value="FAD-bd_PCMH_sub2"/>
</dbReference>
<comment type="caution">
    <text evidence="7">The sequence shown here is derived from an EMBL/GenBank/DDBJ whole genome shotgun (WGS) entry which is preliminary data.</text>
</comment>
<evidence type="ECO:0000313" key="7">
    <source>
        <dbReference type="EMBL" id="KAF9460606.1"/>
    </source>
</evidence>
<evidence type="ECO:0000256" key="4">
    <source>
        <dbReference type="ARBA" id="ARBA00022827"/>
    </source>
</evidence>
<dbReference type="PROSITE" id="PS51387">
    <property type="entry name" value="FAD_PCMH"/>
    <property type="match status" value="1"/>
</dbReference>
<evidence type="ECO:0000259" key="6">
    <source>
        <dbReference type="PROSITE" id="PS51387"/>
    </source>
</evidence>
<dbReference type="SUPFAM" id="SSF56176">
    <property type="entry name" value="FAD-binding/transporter-associated domain-like"/>
    <property type="match status" value="1"/>
</dbReference>
<accession>A0A9P5Y3G7</accession>
<dbReference type="GO" id="GO:0016491">
    <property type="term" value="F:oxidoreductase activity"/>
    <property type="evidence" value="ECO:0007669"/>
    <property type="project" value="UniProtKB-KW"/>
</dbReference>
<dbReference type="EMBL" id="MU150296">
    <property type="protein sequence ID" value="KAF9460606.1"/>
    <property type="molecule type" value="Genomic_DNA"/>
</dbReference>
<dbReference type="GO" id="GO:0071949">
    <property type="term" value="F:FAD binding"/>
    <property type="evidence" value="ECO:0007669"/>
    <property type="project" value="InterPro"/>
</dbReference>
<feature type="non-terminal residue" evidence="7">
    <location>
        <position position="1"/>
    </location>
</feature>
<evidence type="ECO:0000256" key="1">
    <source>
        <dbReference type="ARBA" id="ARBA00001974"/>
    </source>
</evidence>
<dbReference type="PANTHER" id="PTHR42973">
    <property type="entry name" value="BINDING OXIDOREDUCTASE, PUTATIVE (AFU_ORTHOLOGUE AFUA_1G17690)-RELATED"/>
    <property type="match status" value="1"/>
</dbReference>
<gene>
    <name evidence="7" type="ORF">BDZ94DRAFT_1323968</name>
</gene>
<comment type="similarity">
    <text evidence="2">Belongs to the oxygen-dependent FAD-linked oxidoreductase family.</text>
</comment>
<sequence>MEITVDRTIQKIRDGLSPKANWFPPATTGYTAISRSYFWSSSRKDPLGVLQPATVEDVAAILTNLATAPDELKFAIKAGSHIAPTGFNATGGLLIDMSLFYNIHYDATTQLVEVGPGALYEAVYVYLEKHGRTVNGATSCPGVGVAGFNLGGGYGNKANQYGLAMDTIQAIEVVLPTGQVKKVSARQDPEIFSALKGGGNNFGIVTRWFMTTYEDKGIYFVPLDFERKYFKEVQRAIWSYIQKQDPKSNVETKFEWTTTTTNLFEPYAFSHAELFYDGKTPPAGLFDEFFKIPHIKERKQRSTWHDMLKHLPARRQTYAGELAKNLNDLPENFRGRYTHVMLSRYTQELIAYAVDRVEEVGKKLKENGGLQLYPDIWPGYSKMFENSPPSAWPRPPNKQPSFPLPIRCLWQGSQNDAFWLKTLEKLTDDIRAFAVQQGCTTNDAPAYYNLSLDGTNVKDIYRENLISLSLLRGELDPFGVMDRTGGFRIPPIWAQK</sequence>
<name>A0A9P5Y3G7_9AGAR</name>
<dbReference type="InterPro" id="IPR016166">
    <property type="entry name" value="FAD-bd_PCMH"/>
</dbReference>
<feature type="domain" description="FAD-binding PCMH-type" evidence="6">
    <location>
        <begin position="42"/>
        <end position="215"/>
    </location>
</feature>
<keyword evidence="5" id="KW-0560">Oxidoreductase</keyword>
<dbReference type="InterPro" id="IPR006094">
    <property type="entry name" value="Oxid_FAD_bind_N"/>
</dbReference>
<evidence type="ECO:0000313" key="8">
    <source>
        <dbReference type="Proteomes" id="UP000807353"/>
    </source>
</evidence>
<protein>
    <recommendedName>
        <fullName evidence="6">FAD-binding PCMH-type domain-containing protein</fullName>
    </recommendedName>
</protein>
<dbReference type="InterPro" id="IPR036318">
    <property type="entry name" value="FAD-bd_PCMH-like_sf"/>
</dbReference>
<dbReference type="Gene3D" id="3.30.465.10">
    <property type="match status" value="1"/>
</dbReference>
<proteinExistence type="inferred from homology"/>
<dbReference type="OrthoDB" id="2151789at2759"/>
<evidence type="ECO:0000256" key="3">
    <source>
        <dbReference type="ARBA" id="ARBA00022630"/>
    </source>
</evidence>
<keyword evidence="4" id="KW-0274">FAD</keyword>
<evidence type="ECO:0000256" key="5">
    <source>
        <dbReference type="ARBA" id="ARBA00023002"/>
    </source>
</evidence>
<keyword evidence="8" id="KW-1185">Reference proteome</keyword>
<dbReference type="Pfam" id="PF01565">
    <property type="entry name" value="FAD_binding_4"/>
    <property type="match status" value="1"/>
</dbReference>